<dbReference type="Proteomes" id="UP000198356">
    <property type="component" value="Unassembled WGS sequence"/>
</dbReference>
<dbReference type="EMBL" id="FZOU01000005">
    <property type="protein sequence ID" value="SNT18379.1"/>
    <property type="molecule type" value="Genomic_DNA"/>
</dbReference>
<accession>A0A239KLB2</accession>
<dbReference type="RefSeq" id="WP_089409109.1">
    <property type="nucleotide sequence ID" value="NZ_FZOU01000005.1"/>
</dbReference>
<reference evidence="2 3" key="1">
    <citation type="submission" date="2017-06" db="EMBL/GenBank/DDBJ databases">
        <authorList>
            <person name="Kim H.J."/>
            <person name="Triplett B.A."/>
        </authorList>
    </citation>
    <scope>NUCLEOTIDE SEQUENCE [LARGE SCALE GENOMIC DNA]</scope>
    <source>
        <strain evidence="2 3">DSM 18704</strain>
    </source>
</reference>
<evidence type="ECO:0000313" key="3">
    <source>
        <dbReference type="Proteomes" id="UP000198356"/>
    </source>
</evidence>
<feature type="signal peptide" evidence="1">
    <location>
        <begin position="1"/>
        <end position="28"/>
    </location>
</feature>
<keyword evidence="3" id="KW-1185">Reference proteome</keyword>
<evidence type="ECO:0000256" key="1">
    <source>
        <dbReference type="SAM" id="SignalP"/>
    </source>
</evidence>
<evidence type="ECO:0000313" key="2">
    <source>
        <dbReference type="EMBL" id="SNT18379.1"/>
    </source>
</evidence>
<dbReference type="AlphaFoldDB" id="A0A239KLB2"/>
<gene>
    <name evidence="2" type="ORF">SAMN05421770_1059</name>
</gene>
<protein>
    <submittedName>
        <fullName evidence="2">Uncharacterized protein</fullName>
    </submittedName>
</protein>
<proteinExistence type="predicted"/>
<dbReference type="OrthoDB" id="9857802at2"/>
<sequence>MTISKRGLLSTSSSTLIALSLATSMAVAQTASPLRFDERWWNQAIHDAEREGFVAGYLDCLQSAHLGASYADYIQYVSANVSDQPDSVPKTIQSATREMKSKAVLKGGENWSGPHGFLDGDYWGTGPVNHWLDSQNAFVEGYLACRQPPVTKRAVDRYTAAINRHYANPKLHRDKIANVLEEIIAHSEKAEPKP</sequence>
<feature type="chain" id="PRO_5012602284" evidence="1">
    <location>
        <begin position="29"/>
        <end position="194"/>
    </location>
</feature>
<keyword evidence="1" id="KW-0732">Signal</keyword>
<name>A0A239KLB2_9BACT</name>
<organism evidence="2 3">
    <name type="scientific">Granulicella rosea</name>
    <dbReference type="NCBI Taxonomy" id="474952"/>
    <lineage>
        <taxon>Bacteria</taxon>
        <taxon>Pseudomonadati</taxon>
        <taxon>Acidobacteriota</taxon>
        <taxon>Terriglobia</taxon>
        <taxon>Terriglobales</taxon>
        <taxon>Acidobacteriaceae</taxon>
        <taxon>Granulicella</taxon>
    </lineage>
</organism>